<dbReference type="InterPro" id="IPR013041">
    <property type="entry name" value="Clathrin_app_Ig-like_sf"/>
</dbReference>
<reference evidence="8" key="1">
    <citation type="submission" date="2022-10" db="EMBL/GenBank/DDBJ databases">
        <authorList>
            <person name="Chen Y."/>
            <person name="Dougan E. K."/>
            <person name="Chan C."/>
            <person name="Rhodes N."/>
            <person name="Thang M."/>
        </authorList>
    </citation>
    <scope>NUCLEOTIDE SEQUENCE</scope>
</reference>
<dbReference type="InterPro" id="IPR015151">
    <property type="entry name" value="B-adaptin_app_sub_C"/>
</dbReference>
<dbReference type="GO" id="GO:0012505">
    <property type="term" value="C:endomembrane system"/>
    <property type="evidence" value="ECO:0007669"/>
    <property type="project" value="UniProtKB-SubCell"/>
</dbReference>
<dbReference type="SUPFAM" id="SSF55711">
    <property type="entry name" value="Subdomain of clathrin and coatomer appendage domain"/>
    <property type="match status" value="1"/>
</dbReference>
<dbReference type="InterPro" id="IPR011989">
    <property type="entry name" value="ARM-like"/>
</dbReference>
<dbReference type="InterPro" id="IPR012295">
    <property type="entry name" value="TBP_dom_sf"/>
</dbReference>
<dbReference type="InterPro" id="IPR002553">
    <property type="entry name" value="Clathrin/coatomer_adapt-like_N"/>
</dbReference>
<feature type="domain" description="Beta-adaptin appendage C-terminal subdomain" evidence="7">
    <location>
        <begin position="484"/>
        <end position="595"/>
    </location>
</feature>
<evidence type="ECO:0000256" key="5">
    <source>
        <dbReference type="ARBA" id="ARBA00023136"/>
    </source>
</evidence>
<dbReference type="Gene3D" id="3.30.310.10">
    <property type="entry name" value="TATA-Binding Protein"/>
    <property type="match status" value="1"/>
</dbReference>
<evidence type="ECO:0000256" key="3">
    <source>
        <dbReference type="ARBA" id="ARBA00022448"/>
    </source>
</evidence>
<evidence type="ECO:0000313" key="9">
    <source>
        <dbReference type="EMBL" id="CAL1133427.1"/>
    </source>
</evidence>
<accession>A0A9P1BVL4</accession>
<dbReference type="Pfam" id="PF01602">
    <property type="entry name" value="Adaptin_N"/>
    <property type="match status" value="1"/>
</dbReference>
<proteinExistence type="inferred from homology"/>
<dbReference type="InterPro" id="IPR026739">
    <property type="entry name" value="AP_beta"/>
</dbReference>
<evidence type="ECO:0000256" key="1">
    <source>
        <dbReference type="ARBA" id="ARBA00004308"/>
    </source>
</evidence>
<keyword evidence="3" id="KW-0813">Transport</keyword>
<dbReference type="Pfam" id="PF00975">
    <property type="entry name" value="Thioesterase"/>
    <property type="match status" value="1"/>
</dbReference>
<dbReference type="GO" id="GO:0016192">
    <property type="term" value="P:vesicle-mediated transport"/>
    <property type="evidence" value="ECO:0007669"/>
    <property type="project" value="InterPro"/>
</dbReference>
<dbReference type="InterPro" id="IPR013037">
    <property type="entry name" value="Clathrin_b-adaptin_app_Ig-like"/>
</dbReference>
<keyword evidence="4" id="KW-0653">Protein transport</keyword>
<sequence>MRNINLIVQKQPNMLQTDVRYFVCKYNDPLYVKLEKIAVMVQLASERNIDQVLSEFREYASEVDITVVRHSVRAIGQAAIKIDRAAERCVDCLLELIKTKVNYVVQEAIVVIRDIFRKYPGKYEIIISDLCENLDSLDEPDAKAAMIWIVGEYAERIDNSGELLESFLESFHEEPASVQHQILTATVKMFLKVPQSSKQLVGRVLKLCTDESTNPDLRDRGYMYWRMLSKSPEVAKQVVLSERPTISENPFALQPRVLDRLVANISTLASVYHQVPEAFCDNNRRGGTMEQEDDMEDYAETLAQVQEEIQQTAGKKYEEESGDEESEDTASSSASENDGAGGGRPSGAAAGGGAAPPPLRPLAQVLSEQTRGQQGQTGLRVAAAVVRGNGGAVGMQLMVGNFSQQPMSGWAVQMNKNPFGLAPSGPLQLNVVPPNGTGKVLLPLTPNQLSSGSAPSNPLYLEVAIKTNVDVFYLNVGYDLSAVLVDDGPMPKDAFQRLWQSAPADKKAVCQGAFSQKVTADMVSTRMQQYYCFLVARTQAQDMDQLYFSCATSNKLNVYCELSLQRNGPGVRLICCSEQQVMVPLFQSFVSELLQAPWLTKMPPASPYAARKWFEMVTLLEEVKLVGDRLHYKRITGTGPEEGWVSTKISGKELVVKKEVDDTPAEDVGGPGESGPVELDEALKAKIQDIAKAKKEDFLLYCMKYKVLGFPLDKPKLRILCFHNAGSAESIYTGPKTPFLDWVKESKQVEVLAFDYPGRDKLMKAAKHTSTDTLAPELLGVAYEKLTDGVPYMVWGHSVGTWVGFEFLMLCRKIGIPMPLAAFFVTFPAPHWPETKRPWRRCAKLSDAEMKKEVLGWDAVHFGGAGKVVFEEPTWKETWEPMMRADFKLFDEYKFKHAGAPKFDFPLHCWWCESEQNVKSEMVQAWKDWTSADFDYQVLKDNGHLTAFYNPGMKKEYFTKVTEKMKKYSGL</sequence>
<name>A0A9P1BVL4_9DINO</name>
<gene>
    <name evidence="8" type="ORF">C1SCF055_LOCUS7960</name>
</gene>
<evidence type="ECO:0000313" key="11">
    <source>
        <dbReference type="Proteomes" id="UP001152797"/>
    </source>
</evidence>
<feature type="region of interest" description="Disordered" evidence="6">
    <location>
        <begin position="309"/>
        <end position="360"/>
    </location>
</feature>
<dbReference type="EMBL" id="CAMXCT010000534">
    <property type="protein sequence ID" value="CAI3980052.1"/>
    <property type="molecule type" value="Genomic_DNA"/>
</dbReference>
<dbReference type="InterPro" id="IPR029058">
    <property type="entry name" value="AB_hydrolase_fold"/>
</dbReference>
<evidence type="ECO:0000256" key="4">
    <source>
        <dbReference type="ARBA" id="ARBA00022927"/>
    </source>
</evidence>
<comment type="similarity">
    <text evidence="2">Belongs to the adaptor complexes large subunit family.</text>
</comment>
<evidence type="ECO:0000256" key="2">
    <source>
        <dbReference type="ARBA" id="ARBA00006613"/>
    </source>
</evidence>
<reference evidence="9" key="2">
    <citation type="submission" date="2024-04" db="EMBL/GenBank/DDBJ databases">
        <authorList>
            <person name="Chen Y."/>
            <person name="Shah S."/>
            <person name="Dougan E. K."/>
            <person name="Thang M."/>
            <person name="Chan C."/>
        </authorList>
    </citation>
    <scope>NUCLEOTIDE SEQUENCE [LARGE SCALE GENOMIC DNA]</scope>
</reference>
<dbReference type="PANTHER" id="PTHR11134">
    <property type="entry name" value="ADAPTOR COMPLEX SUBUNIT BETA FAMILY MEMBER"/>
    <property type="match status" value="1"/>
</dbReference>
<keyword evidence="11" id="KW-1185">Reference proteome</keyword>
<dbReference type="SUPFAM" id="SSF48371">
    <property type="entry name" value="ARM repeat"/>
    <property type="match status" value="1"/>
</dbReference>
<dbReference type="Proteomes" id="UP001152797">
    <property type="component" value="Unassembled WGS sequence"/>
</dbReference>
<dbReference type="Gene3D" id="1.25.10.10">
    <property type="entry name" value="Leucine-rich Repeat Variant"/>
    <property type="match status" value="1"/>
</dbReference>
<evidence type="ECO:0000313" key="8">
    <source>
        <dbReference type="EMBL" id="CAI3980052.1"/>
    </source>
</evidence>
<dbReference type="InterPro" id="IPR016024">
    <property type="entry name" value="ARM-type_fold"/>
</dbReference>
<protein>
    <submittedName>
        <fullName evidence="10">Beta-adaptin-like protein C</fullName>
    </submittedName>
</protein>
<dbReference type="EMBL" id="CAMXCT030000534">
    <property type="protein sequence ID" value="CAL4767364.1"/>
    <property type="molecule type" value="Genomic_DNA"/>
</dbReference>
<evidence type="ECO:0000256" key="6">
    <source>
        <dbReference type="SAM" id="MobiDB-lite"/>
    </source>
</evidence>
<comment type="subcellular location">
    <subcellularLocation>
        <location evidence="1">Endomembrane system</location>
    </subcellularLocation>
</comment>
<evidence type="ECO:0000313" key="10">
    <source>
        <dbReference type="EMBL" id="CAL4767364.1"/>
    </source>
</evidence>
<comment type="caution">
    <text evidence="8">The sequence shown here is derived from an EMBL/GenBank/DDBJ whole genome shotgun (WGS) entry which is preliminary data.</text>
</comment>
<dbReference type="Gene3D" id="3.40.50.1820">
    <property type="entry name" value="alpha/beta hydrolase"/>
    <property type="match status" value="1"/>
</dbReference>
<dbReference type="OrthoDB" id="10254310at2759"/>
<dbReference type="GO" id="GO:0030131">
    <property type="term" value="C:clathrin adaptor complex"/>
    <property type="evidence" value="ECO:0007669"/>
    <property type="project" value="InterPro"/>
</dbReference>
<dbReference type="AlphaFoldDB" id="A0A9P1BVL4"/>
<dbReference type="SUPFAM" id="SSF53474">
    <property type="entry name" value="alpha/beta-Hydrolases"/>
    <property type="match status" value="1"/>
</dbReference>
<dbReference type="SUPFAM" id="SSF49348">
    <property type="entry name" value="Clathrin adaptor appendage domain"/>
    <property type="match status" value="1"/>
</dbReference>
<dbReference type="Gene3D" id="2.60.40.1150">
    <property type="match status" value="1"/>
</dbReference>
<dbReference type="SMART" id="SM01020">
    <property type="entry name" value="B2-adapt-app_C"/>
    <property type="match status" value="1"/>
</dbReference>
<dbReference type="Pfam" id="PF09066">
    <property type="entry name" value="B2-adapt-app_C"/>
    <property type="match status" value="1"/>
</dbReference>
<dbReference type="GO" id="GO:0006886">
    <property type="term" value="P:intracellular protein transport"/>
    <property type="evidence" value="ECO:0007669"/>
    <property type="project" value="InterPro"/>
</dbReference>
<feature type="compositionally biased region" description="Gly residues" evidence="6">
    <location>
        <begin position="339"/>
        <end position="354"/>
    </location>
</feature>
<dbReference type="EMBL" id="CAMXCT020000534">
    <property type="protein sequence ID" value="CAL1133427.1"/>
    <property type="molecule type" value="Genomic_DNA"/>
</dbReference>
<dbReference type="InterPro" id="IPR001031">
    <property type="entry name" value="Thioesterase"/>
</dbReference>
<keyword evidence="5" id="KW-0472">Membrane</keyword>
<organism evidence="8">
    <name type="scientific">Cladocopium goreaui</name>
    <dbReference type="NCBI Taxonomy" id="2562237"/>
    <lineage>
        <taxon>Eukaryota</taxon>
        <taxon>Sar</taxon>
        <taxon>Alveolata</taxon>
        <taxon>Dinophyceae</taxon>
        <taxon>Suessiales</taxon>
        <taxon>Symbiodiniaceae</taxon>
        <taxon>Cladocopium</taxon>
    </lineage>
</organism>
<dbReference type="InterPro" id="IPR009028">
    <property type="entry name" value="Coatomer/calthrin_app_sub_C"/>
</dbReference>
<evidence type="ECO:0000259" key="7">
    <source>
        <dbReference type="SMART" id="SM01020"/>
    </source>
</evidence>